<proteinExistence type="predicted"/>
<sequence length="394" mass="42976">MTAYLISLIAALAAAPVQDKPAPDDTPTIVITGQVDSARRDYEACLARKCPPLQDMAASLRYAEALFVEGAYQDARGVLRGATGRNRRHAEAHPREVSALYRAASRIAAHLGEGKEYERRAHGMVRALKAGLPAEAPEVLLAQIEVARTQTSLGNIPAAITVLEAAHDAAERSGQKAVQGIAAVRLAALVHLRGGRGDARRLLAPLLEWDEPAMAQIRLAARILSARFDRAEGKPDNVDALIATLRTQPGQAPMLLKMEPLTIDWYDPRGGARQGIGETTTVRAEHWNEPKVDKRWADIGFWVRPDGSVDDIEVLRDSNASKDWIDPVVAQIKSRVYAKSSAADGPGMYRVERFTLTALWGTVTGTHRRVREPRFRVERLDMTTEPAPTGDSSG</sequence>
<keyword evidence="2" id="KW-1185">Reference proteome</keyword>
<dbReference type="KEGG" id="ssua:FPZ54_00755"/>
<dbReference type="RefSeq" id="WP_145844252.1">
    <property type="nucleotide sequence ID" value="NZ_CP042239.1"/>
</dbReference>
<gene>
    <name evidence="1" type="ORF">FPZ54_00755</name>
</gene>
<reference evidence="1 2" key="1">
    <citation type="submission" date="2019-07" db="EMBL/GenBank/DDBJ databases">
        <title>Sphingomonas alkalisoli sp. nov., isolated from rhizosphere soil of Suaedae salsa.</title>
        <authorList>
            <person name="Zhang H."/>
            <person name="Xu L."/>
            <person name="Zhang J.-X."/>
            <person name="Sun J.-Q."/>
        </authorList>
    </citation>
    <scope>NUCLEOTIDE SEQUENCE [LARGE SCALE GENOMIC DNA]</scope>
    <source>
        <strain evidence="1 2">XS-10</strain>
    </source>
</reference>
<dbReference type="OrthoDB" id="7405733at2"/>
<dbReference type="EMBL" id="CP042239">
    <property type="protein sequence ID" value="QDX24702.1"/>
    <property type="molecule type" value="Genomic_DNA"/>
</dbReference>
<dbReference type="AlphaFoldDB" id="A0A518RB58"/>
<evidence type="ECO:0000313" key="2">
    <source>
        <dbReference type="Proteomes" id="UP000318055"/>
    </source>
</evidence>
<accession>A0A518RB58</accession>
<evidence type="ECO:0000313" key="1">
    <source>
        <dbReference type="EMBL" id="QDX24702.1"/>
    </source>
</evidence>
<protein>
    <recommendedName>
        <fullName evidence="3">Tetratricopeptide repeat protein</fullName>
    </recommendedName>
</protein>
<name>A0A518RB58_9SPHN</name>
<evidence type="ECO:0008006" key="3">
    <source>
        <dbReference type="Google" id="ProtNLM"/>
    </source>
</evidence>
<dbReference type="Proteomes" id="UP000318055">
    <property type="component" value="Chromosome"/>
</dbReference>
<organism evidence="1 2">
    <name type="scientific">Sphingomonas suaedae</name>
    <dbReference type="NCBI Taxonomy" id="2599297"/>
    <lineage>
        <taxon>Bacteria</taxon>
        <taxon>Pseudomonadati</taxon>
        <taxon>Pseudomonadota</taxon>
        <taxon>Alphaproteobacteria</taxon>
        <taxon>Sphingomonadales</taxon>
        <taxon>Sphingomonadaceae</taxon>
        <taxon>Sphingomonas</taxon>
    </lineage>
</organism>